<dbReference type="OrthoDB" id="511404at2"/>
<feature type="transmembrane region" description="Helical" evidence="1">
    <location>
        <begin position="65"/>
        <end position="84"/>
    </location>
</feature>
<feature type="transmembrane region" description="Helical" evidence="1">
    <location>
        <begin position="7"/>
        <end position="32"/>
    </location>
</feature>
<name>A7NJH0_ROSCS</name>
<evidence type="ECO:0000313" key="3">
    <source>
        <dbReference type="Proteomes" id="UP000000263"/>
    </source>
</evidence>
<sequence>MTRLIGLVRYIILVAVLVTLVATTALILFGAIETYVVIRDIFSKGEFTSKVAKNLLLSFIEITDIFLLATVLYIVALGLYELFIDDRVPVPSWLEIHTLDDLKDKLIGVIIVVIGVGFLGQFTSWNGETNLLISGGGAALIIVALTFFLGQKSKKDKE</sequence>
<dbReference type="Proteomes" id="UP000000263">
    <property type="component" value="Chromosome"/>
</dbReference>
<dbReference type="PIRSF" id="PIRSF026509">
    <property type="entry name" value="UCP026509"/>
    <property type="match status" value="1"/>
</dbReference>
<keyword evidence="1" id="KW-0472">Membrane</keyword>
<dbReference type="AlphaFoldDB" id="A7NJH0"/>
<protein>
    <recommendedName>
        <fullName evidence="4">YqhA family protein</fullName>
    </recommendedName>
</protein>
<keyword evidence="1" id="KW-1133">Transmembrane helix</keyword>
<evidence type="ECO:0008006" key="4">
    <source>
        <dbReference type="Google" id="ProtNLM"/>
    </source>
</evidence>
<accession>A7NJH0</accession>
<dbReference type="PANTHER" id="PTHR31721:SF4">
    <property type="entry name" value="OS06G0710300 PROTEIN"/>
    <property type="match status" value="1"/>
</dbReference>
<dbReference type="Pfam" id="PF03350">
    <property type="entry name" value="UPF0114"/>
    <property type="match status" value="1"/>
</dbReference>
<dbReference type="InterPro" id="IPR005134">
    <property type="entry name" value="UPF0114"/>
</dbReference>
<dbReference type="RefSeq" id="WP_012120068.1">
    <property type="nucleotide sequence ID" value="NC_009767.1"/>
</dbReference>
<dbReference type="EMBL" id="CP000804">
    <property type="protein sequence ID" value="ABU57640.1"/>
    <property type="molecule type" value="Genomic_DNA"/>
</dbReference>
<gene>
    <name evidence="2" type="ordered locus">Rcas_1547</name>
</gene>
<organism evidence="2 3">
    <name type="scientific">Roseiflexus castenholzii (strain DSM 13941 / HLO8)</name>
    <dbReference type="NCBI Taxonomy" id="383372"/>
    <lineage>
        <taxon>Bacteria</taxon>
        <taxon>Bacillati</taxon>
        <taxon>Chloroflexota</taxon>
        <taxon>Chloroflexia</taxon>
        <taxon>Chloroflexales</taxon>
        <taxon>Roseiflexineae</taxon>
        <taxon>Roseiflexaceae</taxon>
        <taxon>Roseiflexus</taxon>
    </lineage>
</organism>
<dbReference type="HOGENOM" id="CLU_066743_2_1_0"/>
<feature type="transmembrane region" description="Helical" evidence="1">
    <location>
        <begin position="131"/>
        <end position="150"/>
    </location>
</feature>
<dbReference type="eggNOG" id="COG2862">
    <property type="taxonomic scope" value="Bacteria"/>
</dbReference>
<dbReference type="PANTHER" id="PTHR31721">
    <property type="entry name" value="OS06G0710300 PROTEIN"/>
    <property type="match status" value="1"/>
</dbReference>
<dbReference type="KEGG" id="rca:Rcas_1547"/>
<dbReference type="STRING" id="383372.Rcas_1547"/>
<evidence type="ECO:0000313" key="2">
    <source>
        <dbReference type="EMBL" id="ABU57640.1"/>
    </source>
</evidence>
<evidence type="ECO:0000256" key="1">
    <source>
        <dbReference type="SAM" id="Phobius"/>
    </source>
</evidence>
<proteinExistence type="predicted"/>
<keyword evidence="3" id="KW-1185">Reference proteome</keyword>
<feature type="transmembrane region" description="Helical" evidence="1">
    <location>
        <begin position="105"/>
        <end position="125"/>
    </location>
</feature>
<reference evidence="2 3" key="1">
    <citation type="submission" date="2007-08" db="EMBL/GenBank/DDBJ databases">
        <title>Complete sequence of Roseiflexus castenholzii DSM 13941.</title>
        <authorList>
            <consortium name="US DOE Joint Genome Institute"/>
            <person name="Copeland A."/>
            <person name="Lucas S."/>
            <person name="Lapidus A."/>
            <person name="Barry K."/>
            <person name="Glavina del Rio T."/>
            <person name="Dalin E."/>
            <person name="Tice H."/>
            <person name="Pitluck S."/>
            <person name="Thompson L.S."/>
            <person name="Brettin T."/>
            <person name="Bruce D."/>
            <person name="Detter J.C."/>
            <person name="Han C."/>
            <person name="Tapia R."/>
            <person name="Schmutz J."/>
            <person name="Larimer F."/>
            <person name="Land M."/>
            <person name="Hauser L."/>
            <person name="Kyrpides N."/>
            <person name="Mikhailova N."/>
            <person name="Bryant D.A."/>
            <person name="Hanada S."/>
            <person name="Tsukatani Y."/>
            <person name="Richardson P."/>
        </authorList>
    </citation>
    <scope>NUCLEOTIDE SEQUENCE [LARGE SCALE GENOMIC DNA]</scope>
    <source>
        <strain evidence="3">DSM 13941 / HLO8</strain>
    </source>
</reference>
<keyword evidence="1" id="KW-0812">Transmembrane</keyword>